<dbReference type="Proteomes" id="UP000187455">
    <property type="component" value="Unassembled WGS sequence"/>
</dbReference>
<sequence>MYLRYGESNPGRL</sequence>
<name>A0A1R0GR03_9FUNG</name>
<accession>A0A1R0GR03</accession>
<comment type="caution">
    <text evidence="1">The sequence shown here is derived from an EMBL/GenBank/DDBJ whole genome shotgun (WGS) entry which is preliminary data.</text>
</comment>
<reference evidence="1 2" key="1">
    <citation type="journal article" date="2016" name="Mol. Biol. Evol.">
        <title>Genome-Wide Survey of Gut Fungi (Harpellales) Reveals the First Horizontally Transferred Ubiquitin Gene from a Mosquito Host.</title>
        <authorList>
            <person name="Wang Y."/>
            <person name="White M.M."/>
            <person name="Kvist S."/>
            <person name="Moncalvo J.M."/>
        </authorList>
    </citation>
    <scope>NUCLEOTIDE SEQUENCE [LARGE SCALE GENOMIC DNA]</scope>
    <source>
        <strain evidence="1 2">ALG-7-W6</strain>
    </source>
</reference>
<organism evidence="1 2">
    <name type="scientific">Smittium mucronatum</name>
    <dbReference type="NCBI Taxonomy" id="133383"/>
    <lineage>
        <taxon>Eukaryota</taxon>
        <taxon>Fungi</taxon>
        <taxon>Fungi incertae sedis</taxon>
        <taxon>Zoopagomycota</taxon>
        <taxon>Kickxellomycotina</taxon>
        <taxon>Harpellomycetes</taxon>
        <taxon>Harpellales</taxon>
        <taxon>Legeriomycetaceae</taxon>
        <taxon>Smittium</taxon>
    </lineage>
</organism>
<protein>
    <submittedName>
        <fullName evidence="1">Uncharacterized protein</fullName>
    </submittedName>
</protein>
<evidence type="ECO:0000313" key="2">
    <source>
        <dbReference type="Proteomes" id="UP000187455"/>
    </source>
</evidence>
<proteinExistence type="predicted"/>
<gene>
    <name evidence="1" type="ORF">AYI68_g6618</name>
</gene>
<evidence type="ECO:0000313" key="1">
    <source>
        <dbReference type="EMBL" id="OLY79315.1"/>
    </source>
</evidence>
<dbReference type="EMBL" id="LSSL01004635">
    <property type="protein sequence ID" value="OLY79315.1"/>
    <property type="molecule type" value="Genomic_DNA"/>
</dbReference>
<feature type="non-terminal residue" evidence="1">
    <location>
        <position position="13"/>
    </location>
</feature>
<keyword evidence="2" id="KW-1185">Reference proteome</keyword>